<sequence length="169" mass="18915">MKGGRKNLKRAVTDDDKLILQQGQTIMQVVSLRGSNLIEVMDAQGQKSLALFPSKFQKSIWIKRGGFVVVDESGREKALESGSKVACTVSQVLFHEQVRQLQKSQEWSEIIKSTSMDRSNENLQRPIYPQGEEINSSDDEGLPPLEANPNRIKPLELLADTDSESETDE</sequence>
<protein>
    <submittedName>
        <fullName evidence="6">RNA-binding domain, S1, IF1 type</fullName>
    </submittedName>
</protein>
<evidence type="ECO:0000256" key="1">
    <source>
        <dbReference type="ARBA" id="ARBA00007340"/>
    </source>
</evidence>
<evidence type="ECO:0000256" key="2">
    <source>
        <dbReference type="ARBA" id="ARBA00022884"/>
    </source>
</evidence>
<dbReference type="PROSITE" id="PS50832">
    <property type="entry name" value="S1_IF1_TYPE"/>
    <property type="match status" value="1"/>
</dbReference>
<dbReference type="InterPro" id="IPR039294">
    <property type="entry name" value="EIF1AD"/>
</dbReference>
<dbReference type="SUPFAM" id="SSF50249">
    <property type="entry name" value="Nucleic acid-binding proteins"/>
    <property type="match status" value="1"/>
</dbReference>
<dbReference type="GO" id="GO:0003723">
    <property type="term" value="F:RNA binding"/>
    <property type="evidence" value="ECO:0007669"/>
    <property type="project" value="UniProtKB-KW"/>
</dbReference>
<proteinExistence type="inferred from homology"/>
<feature type="compositionally biased region" description="Polar residues" evidence="4">
    <location>
        <begin position="113"/>
        <end position="123"/>
    </location>
</feature>
<dbReference type="InterPro" id="IPR001253">
    <property type="entry name" value="TIF_eIF-1A"/>
</dbReference>
<dbReference type="Pfam" id="PF01176">
    <property type="entry name" value="eIF-1a"/>
    <property type="match status" value="1"/>
</dbReference>
<feature type="domain" description="S1-like" evidence="5">
    <location>
        <begin position="8"/>
        <end position="90"/>
    </location>
</feature>
<dbReference type="EMBL" id="JBAMMX010000015">
    <property type="protein sequence ID" value="KAK6925584.1"/>
    <property type="molecule type" value="Genomic_DNA"/>
</dbReference>
<evidence type="ECO:0000313" key="6">
    <source>
        <dbReference type="EMBL" id="KAK6925584.1"/>
    </source>
</evidence>
<evidence type="ECO:0000259" key="5">
    <source>
        <dbReference type="PROSITE" id="PS50832"/>
    </source>
</evidence>
<name>A0AAN8V2T6_9MAGN</name>
<keyword evidence="7" id="KW-1185">Reference proteome</keyword>
<feature type="compositionally biased region" description="Acidic residues" evidence="4">
    <location>
        <begin position="159"/>
        <end position="169"/>
    </location>
</feature>
<comment type="caution">
    <text evidence="6">The sequence shown here is derived from an EMBL/GenBank/DDBJ whole genome shotgun (WGS) entry which is preliminary data.</text>
</comment>
<dbReference type="PANTHER" id="PTHR21641">
    <property type="entry name" value="TRANSLATION INITIATION FACTOR-RELATED"/>
    <property type="match status" value="1"/>
</dbReference>
<gene>
    <name evidence="6" type="ORF">RJ641_007303</name>
</gene>
<feature type="region of interest" description="Disordered" evidence="4">
    <location>
        <begin position="113"/>
        <end position="169"/>
    </location>
</feature>
<dbReference type="Proteomes" id="UP001370490">
    <property type="component" value="Unassembled WGS sequence"/>
</dbReference>
<dbReference type="GO" id="GO:0005634">
    <property type="term" value="C:nucleus"/>
    <property type="evidence" value="ECO:0007669"/>
    <property type="project" value="TreeGrafter"/>
</dbReference>
<dbReference type="AlphaFoldDB" id="A0AAN8V2T6"/>
<dbReference type="PANTHER" id="PTHR21641:SF0">
    <property type="entry name" value="RNA-BINDING PROTEIN EIF1AD-RELATED"/>
    <property type="match status" value="1"/>
</dbReference>
<accession>A0AAN8V2T6</accession>
<dbReference type="InterPro" id="IPR006196">
    <property type="entry name" value="RNA-binding_domain_S1_IF1"/>
</dbReference>
<reference evidence="6 7" key="1">
    <citation type="submission" date="2023-12" db="EMBL/GenBank/DDBJ databases">
        <title>A high-quality genome assembly for Dillenia turbinata (Dilleniales).</title>
        <authorList>
            <person name="Chanderbali A."/>
        </authorList>
    </citation>
    <scope>NUCLEOTIDE SEQUENCE [LARGE SCALE GENOMIC DNA]</scope>
    <source>
        <strain evidence="6">LSX21</strain>
        <tissue evidence="6">Leaf</tissue>
    </source>
</reference>
<dbReference type="SMART" id="SM00652">
    <property type="entry name" value="eIF1a"/>
    <property type="match status" value="1"/>
</dbReference>
<evidence type="ECO:0000256" key="4">
    <source>
        <dbReference type="SAM" id="MobiDB-lite"/>
    </source>
</evidence>
<comment type="similarity">
    <text evidence="1">Belongs to the EIF1AD family.</text>
</comment>
<evidence type="ECO:0000256" key="3">
    <source>
        <dbReference type="PROSITE-ProRule" id="PRU00181"/>
    </source>
</evidence>
<dbReference type="InterPro" id="IPR012340">
    <property type="entry name" value="NA-bd_OB-fold"/>
</dbReference>
<organism evidence="6 7">
    <name type="scientific">Dillenia turbinata</name>
    <dbReference type="NCBI Taxonomy" id="194707"/>
    <lineage>
        <taxon>Eukaryota</taxon>
        <taxon>Viridiplantae</taxon>
        <taxon>Streptophyta</taxon>
        <taxon>Embryophyta</taxon>
        <taxon>Tracheophyta</taxon>
        <taxon>Spermatophyta</taxon>
        <taxon>Magnoliopsida</taxon>
        <taxon>eudicotyledons</taxon>
        <taxon>Gunneridae</taxon>
        <taxon>Pentapetalae</taxon>
        <taxon>Dilleniales</taxon>
        <taxon>Dilleniaceae</taxon>
        <taxon>Dillenia</taxon>
    </lineage>
</organism>
<dbReference type="GO" id="GO:0003743">
    <property type="term" value="F:translation initiation factor activity"/>
    <property type="evidence" value="ECO:0007669"/>
    <property type="project" value="UniProtKB-UniRule"/>
</dbReference>
<evidence type="ECO:0000313" key="7">
    <source>
        <dbReference type="Proteomes" id="UP001370490"/>
    </source>
</evidence>
<keyword evidence="2" id="KW-0694">RNA-binding</keyword>
<dbReference type="Gene3D" id="2.40.50.140">
    <property type="entry name" value="Nucleic acid-binding proteins"/>
    <property type="match status" value="1"/>
</dbReference>
<keyword evidence="3" id="KW-0648">Protein biosynthesis</keyword>
<keyword evidence="3" id="KW-0396">Initiation factor</keyword>